<dbReference type="EMBL" id="KZ303510">
    <property type="protein sequence ID" value="PIA15034.1"/>
    <property type="molecule type" value="Genomic_DNA"/>
</dbReference>
<evidence type="ECO:0000313" key="1">
    <source>
        <dbReference type="EMBL" id="PIA15034.1"/>
    </source>
</evidence>
<reference evidence="1 2" key="1">
    <citation type="journal article" date="2015" name="Genome Biol. Evol.">
        <title>Phylogenomic analyses indicate that early fungi evolved digesting cell walls of algal ancestors of land plants.</title>
        <authorList>
            <person name="Chang Y."/>
            <person name="Wang S."/>
            <person name="Sekimoto S."/>
            <person name="Aerts A.L."/>
            <person name="Choi C."/>
            <person name="Clum A."/>
            <person name="LaButti K.M."/>
            <person name="Lindquist E.A."/>
            <person name="Yee Ngan C."/>
            <person name="Ohm R.A."/>
            <person name="Salamov A.A."/>
            <person name="Grigoriev I.V."/>
            <person name="Spatafora J.W."/>
            <person name="Berbee M.L."/>
        </authorList>
    </citation>
    <scope>NUCLEOTIDE SEQUENCE [LARGE SCALE GENOMIC DNA]</scope>
    <source>
        <strain evidence="1 2">NRRL 1564</strain>
    </source>
</reference>
<gene>
    <name evidence="1" type="ORF">COEREDRAFT_103098</name>
</gene>
<feature type="non-terminal residue" evidence="1">
    <location>
        <position position="114"/>
    </location>
</feature>
<dbReference type="Proteomes" id="UP000242474">
    <property type="component" value="Unassembled WGS sequence"/>
</dbReference>
<protein>
    <submittedName>
        <fullName evidence="1">Uncharacterized protein</fullName>
    </submittedName>
</protein>
<organism evidence="1 2">
    <name type="scientific">Coemansia reversa (strain ATCC 12441 / NRRL 1564)</name>
    <dbReference type="NCBI Taxonomy" id="763665"/>
    <lineage>
        <taxon>Eukaryota</taxon>
        <taxon>Fungi</taxon>
        <taxon>Fungi incertae sedis</taxon>
        <taxon>Zoopagomycota</taxon>
        <taxon>Kickxellomycotina</taxon>
        <taxon>Kickxellomycetes</taxon>
        <taxon>Kickxellales</taxon>
        <taxon>Kickxellaceae</taxon>
        <taxon>Coemansia</taxon>
    </lineage>
</organism>
<keyword evidence="2" id="KW-1185">Reference proteome</keyword>
<dbReference type="AlphaFoldDB" id="A0A2G5B7S0"/>
<evidence type="ECO:0000313" key="2">
    <source>
        <dbReference type="Proteomes" id="UP000242474"/>
    </source>
</evidence>
<accession>A0A2G5B7S0</accession>
<sequence>MEEGANCTRTLAHTPATQFLTSTLLNVCRLYAKYVPKGGTQSALDASRLYTNCMRLARTQYAIGAARVRTTNSTLFLRVGGGSSQAILYIMLTHFTLQIISTSRNNIQSTKFAS</sequence>
<proteinExistence type="predicted"/>
<name>A0A2G5B7S0_COERN</name>